<accession>A0A4Q1BMR3</accession>
<gene>
    <name evidence="12" type="ORF">M231_03640</name>
</gene>
<dbReference type="FunFam" id="3.30.200.20:FF:000201">
    <property type="entry name" value="TP53-regulating kinase isoform X1"/>
    <property type="match status" value="1"/>
</dbReference>
<protein>
    <recommendedName>
        <fullName evidence="2">non-specific serine/threonine protein kinase</fullName>
        <ecNumber evidence="2">2.7.11.1</ecNumber>
    </recommendedName>
</protein>
<evidence type="ECO:0000256" key="8">
    <source>
        <dbReference type="ARBA" id="ARBA00022840"/>
    </source>
</evidence>
<proteinExistence type="inferred from homology"/>
<comment type="catalytic activity">
    <reaction evidence="10">
        <text>L-seryl-[protein] + ATP = O-phospho-L-seryl-[protein] + ADP + H(+)</text>
        <dbReference type="Rhea" id="RHEA:17989"/>
        <dbReference type="Rhea" id="RHEA-COMP:9863"/>
        <dbReference type="Rhea" id="RHEA-COMP:11604"/>
        <dbReference type="ChEBI" id="CHEBI:15378"/>
        <dbReference type="ChEBI" id="CHEBI:29999"/>
        <dbReference type="ChEBI" id="CHEBI:30616"/>
        <dbReference type="ChEBI" id="CHEBI:83421"/>
        <dbReference type="ChEBI" id="CHEBI:456216"/>
        <dbReference type="EC" id="2.7.11.1"/>
    </reaction>
</comment>
<comment type="caution">
    <text evidence="12">The sequence shown here is derived from an EMBL/GenBank/DDBJ whole genome shotgun (WGS) entry which is preliminary data.</text>
</comment>
<keyword evidence="8" id="KW-0067">ATP-binding</keyword>
<comment type="catalytic activity">
    <reaction evidence="9">
        <text>L-threonyl-[protein] + ATP = O-phospho-L-threonyl-[protein] + ADP + H(+)</text>
        <dbReference type="Rhea" id="RHEA:46608"/>
        <dbReference type="Rhea" id="RHEA-COMP:11060"/>
        <dbReference type="Rhea" id="RHEA-COMP:11605"/>
        <dbReference type="ChEBI" id="CHEBI:15378"/>
        <dbReference type="ChEBI" id="CHEBI:30013"/>
        <dbReference type="ChEBI" id="CHEBI:30616"/>
        <dbReference type="ChEBI" id="CHEBI:61977"/>
        <dbReference type="ChEBI" id="CHEBI:456216"/>
        <dbReference type="EC" id="2.7.11.1"/>
    </reaction>
</comment>
<feature type="region of interest" description="Disordered" evidence="11">
    <location>
        <begin position="184"/>
        <end position="257"/>
    </location>
</feature>
<dbReference type="VEuPathDB" id="FungiDB:TREMEDRAFT_22980"/>
<evidence type="ECO:0000256" key="3">
    <source>
        <dbReference type="ARBA" id="ARBA00022527"/>
    </source>
</evidence>
<sequence length="382" mass="41331">MTWTPAGPSNYLISQSRLIKQGAEARVYLLSSLLPSPRVYWPSDSQASDQTSSSQTLSLPKHSDRPSPFVDEVAYNTNHLISALPSSNTSTNSSERSKHKQTSHDEGKATQEVILKYRFPKTYRHPILDASLTRSRLAAEARALTRCAKAGVNVPQVLWVDEKAGVLGLERIKGWSVREILGGGAEGELEGDEEEELGNGEEVSVSDQIGVAPESPSRTSTEGTSREGEDARMTGSRSTESTTGVTAMTESGAEWENEGAEALRKAGITIEGLMESIGRELGRLHALGTVHGDLTTSNMMVRLTPGRGEQYEVVLIDFGLSSGGTYAEHYAVDLYVLERAFLSTHPSSESLYAGVSDPSSFNSSPISTYQISPLLTITFRSD</sequence>
<evidence type="ECO:0000256" key="2">
    <source>
        <dbReference type="ARBA" id="ARBA00012513"/>
    </source>
</evidence>
<evidence type="ECO:0000256" key="1">
    <source>
        <dbReference type="ARBA" id="ARBA00010630"/>
    </source>
</evidence>
<keyword evidence="13" id="KW-1185">Reference proteome</keyword>
<dbReference type="GO" id="GO:0008033">
    <property type="term" value="P:tRNA processing"/>
    <property type="evidence" value="ECO:0007669"/>
    <property type="project" value="UniProtKB-KW"/>
</dbReference>
<evidence type="ECO:0000256" key="6">
    <source>
        <dbReference type="ARBA" id="ARBA00022741"/>
    </source>
</evidence>
<dbReference type="Gene3D" id="3.30.200.20">
    <property type="entry name" value="Phosphorylase Kinase, domain 1"/>
    <property type="match status" value="1"/>
</dbReference>
<dbReference type="PANTHER" id="PTHR12209">
    <property type="entry name" value="NON-SPECIFIC SERINE/THREONINE PROTEIN KINASE"/>
    <property type="match status" value="1"/>
</dbReference>
<evidence type="ECO:0000256" key="11">
    <source>
        <dbReference type="SAM" id="MobiDB-lite"/>
    </source>
</evidence>
<dbReference type="SUPFAM" id="SSF56112">
    <property type="entry name" value="Protein kinase-like (PK-like)"/>
    <property type="match status" value="1"/>
</dbReference>
<dbReference type="STRING" id="5217.A0A4Q1BMR3"/>
<evidence type="ECO:0000256" key="4">
    <source>
        <dbReference type="ARBA" id="ARBA00022679"/>
    </source>
</evidence>
<dbReference type="GO" id="GO:0070525">
    <property type="term" value="P:tRNA threonylcarbamoyladenosine metabolic process"/>
    <property type="evidence" value="ECO:0007669"/>
    <property type="project" value="TreeGrafter"/>
</dbReference>
<dbReference type="EMBL" id="SDIL01000036">
    <property type="protein sequence ID" value="RXK39135.1"/>
    <property type="molecule type" value="Genomic_DNA"/>
</dbReference>
<dbReference type="Pfam" id="PF06293">
    <property type="entry name" value="Kdo"/>
    <property type="match status" value="1"/>
</dbReference>
<dbReference type="GO" id="GO:0004674">
    <property type="term" value="F:protein serine/threonine kinase activity"/>
    <property type="evidence" value="ECO:0007669"/>
    <property type="project" value="UniProtKB-KW"/>
</dbReference>
<dbReference type="GO" id="GO:0005524">
    <property type="term" value="F:ATP binding"/>
    <property type="evidence" value="ECO:0007669"/>
    <property type="project" value="UniProtKB-KW"/>
</dbReference>
<dbReference type="FunCoup" id="A0A4Q1BMR3">
    <property type="interactions" value="239"/>
</dbReference>
<name>A0A4Q1BMR3_TREME</name>
<evidence type="ECO:0000256" key="7">
    <source>
        <dbReference type="ARBA" id="ARBA00022777"/>
    </source>
</evidence>
<evidence type="ECO:0000313" key="12">
    <source>
        <dbReference type="EMBL" id="RXK39135.1"/>
    </source>
</evidence>
<keyword evidence="7 12" id="KW-0418">Kinase</keyword>
<reference evidence="12 13" key="1">
    <citation type="submission" date="2016-06" db="EMBL/GenBank/DDBJ databases">
        <title>Evolution of pathogenesis and genome organization in the Tremellales.</title>
        <authorList>
            <person name="Cuomo C."/>
            <person name="Litvintseva A."/>
            <person name="Heitman J."/>
            <person name="Chen Y."/>
            <person name="Sun S."/>
            <person name="Springer D."/>
            <person name="Dromer F."/>
            <person name="Young S."/>
            <person name="Zeng Q."/>
            <person name="Chapman S."/>
            <person name="Gujja S."/>
            <person name="Saif S."/>
            <person name="Birren B."/>
        </authorList>
    </citation>
    <scope>NUCLEOTIDE SEQUENCE [LARGE SCALE GENOMIC DNA]</scope>
    <source>
        <strain evidence="12 13">ATCC 28783</strain>
    </source>
</reference>
<dbReference type="Proteomes" id="UP000289152">
    <property type="component" value="Unassembled WGS sequence"/>
</dbReference>
<dbReference type="GO" id="GO:0005634">
    <property type="term" value="C:nucleus"/>
    <property type="evidence" value="ECO:0007669"/>
    <property type="project" value="TreeGrafter"/>
</dbReference>
<evidence type="ECO:0000256" key="9">
    <source>
        <dbReference type="ARBA" id="ARBA00047899"/>
    </source>
</evidence>
<evidence type="ECO:0000256" key="5">
    <source>
        <dbReference type="ARBA" id="ARBA00022694"/>
    </source>
</evidence>
<keyword evidence="4" id="KW-0808">Transferase</keyword>
<dbReference type="Gene3D" id="1.10.510.10">
    <property type="entry name" value="Transferase(Phosphotransferase) domain 1"/>
    <property type="match status" value="1"/>
</dbReference>
<keyword evidence="3" id="KW-0723">Serine/threonine-protein kinase</keyword>
<evidence type="ECO:0000313" key="13">
    <source>
        <dbReference type="Proteomes" id="UP000289152"/>
    </source>
</evidence>
<feature type="compositionally biased region" description="Low complexity" evidence="11">
    <location>
        <begin position="43"/>
        <end position="59"/>
    </location>
</feature>
<dbReference type="GO" id="GO:0005829">
    <property type="term" value="C:cytosol"/>
    <property type="evidence" value="ECO:0007669"/>
    <property type="project" value="TreeGrafter"/>
</dbReference>
<dbReference type="OrthoDB" id="3399at2759"/>
<feature type="compositionally biased region" description="Acidic residues" evidence="11">
    <location>
        <begin position="187"/>
        <end position="199"/>
    </location>
</feature>
<dbReference type="InterPro" id="IPR011009">
    <property type="entry name" value="Kinase-like_dom_sf"/>
</dbReference>
<dbReference type="AlphaFoldDB" id="A0A4Q1BMR3"/>
<feature type="region of interest" description="Disordered" evidence="11">
    <location>
        <begin position="41"/>
        <end position="70"/>
    </location>
</feature>
<dbReference type="GO" id="GO:0000408">
    <property type="term" value="C:EKC/KEOPS complex"/>
    <property type="evidence" value="ECO:0007669"/>
    <property type="project" value="UniProtKB-ARBA"/>
</dbReference>
<dbReference type="InParanoid" id="A0A4Q1BMR3"/>
<evidence type="ECO:0000256" key="10">
    <source>
        <dbReference type="ARBA" id="ARBA00048679"/>
    </source>
</evidence>
<feature type="region of interest" description="Disordered" evidence="11">
    <location>
        <begin position="82"/>
        <end position="109"/>
    </location>
</feature>
<keyword evidence="5" id="KW-0819">tRNA processing</keyword>
<comment type="similarity">
    <text evidence="1">Belongs to the protein kinase superfamily. BUD32 family.</text>
</comment>
<dbReference type="EC" id="2.7.11.1" evidence="2"/>
<keyword evidence="6" id="KW-0547">Nucleotide-binding</keyword>
<dbReference type="PANTHER" id="PTHR12209:SF0">
    <property type="entry name" value="EKC_KEOPS COMPLEX SUBUNIT TP53RK"/>
    <property type="match status" value="1"/>
</dbReference>
<feature type="compositionally biased region" description="Polar residues" evidence="11">
    <location>
        <begin position="235"/>
        <end position="249"/>
    </location>
</feature>
<organism evidence="12 13">
    <name type="scientific">Tremella mesenterica</name>
    <name type="common">Jelly fungus</name>
    <dbReference type="NCBI Taxonomy" id="5217"/>
    <lineage>
        <taxon>Eukaryota</taxon>
        <taxon>Fungi</taxon>
        <taxon>Dikarya</taxon>
        <taxon>Basidiomycota</taxon>
        <taxon>Agaricomycotina</taxon>
        <taxon>Tremellomycetes</taxon>
        <taxon>Tremellales</taxon>
        <taxon>Tremellaceae</taxon>
        <taxon>Tremella</taxon>
    </lineage>
</organism>